<dbReference type="EMBL" id="JRVJ01000033">
    <property type="protein sequence ID" value="KGM17969.1"/>
    <property type="molecule type" value="Genomic_DNA"/>
</dbReference>
<gene>
    <name evidence="1" type="ORF">MA47_11150</name>
</gene>
<protein>
    <submittedName>
        <fullName evidence="1">Uncharacterized protein</fullName>
    </submittedName>
</protein>
<dbReference type="Proteomes" id="UP000030145">
    <property type="component" value="Unassembled WGS sequence"/>
</dbReference>
<dbReference type="InterPro" id="IPR015068">
    <property type="entry name" value="DUF1877"/>
</dbReference>
<dbReference type="AlphaFoldDB" id="A0A0A2DJC5"/>
<dbReference type="Pfam" id="PF08974">
    <property type="entry name" value="DUF1877"/>
    <property type="match status" value="1"/>
</dbReference>
<sequence>MIVVLIPNYFPITADQYAELVSTDEDTAVDLAMEWMEDEINGPGADIDKAADELAAALSDWDARQAVIGVRLLCEDPALYVASVEQTAGLARALAGATVDGDTDADLETLTELYTTAVDNGHATAILYN</sequence>
<keyword evidence="2" id="KW-1185">Reference proteome</keyword>
<comment type="caution">
    <text evidence="1">The sequence shown here is derived from an EMBL/GenBank/DDBJ whole genome shotgun (WGS) entry which is preliminary data.</text>
</comment>
<evidence type="ECO:0000313" key="1">
    <source>
        <dbReference type="EMBL" id="KGM17969.1"/>
    </source>
</evidence>
<evidence type="ECO:0000313" key="2">
    <source>
        <dbReference type="Proteomes" id="UP000030145"/>
    </source>
</evidence>
<organism evidence="1 2">
    <name type="scientific">Corynebacterium auriscanis</name>
    <dbReference type="NCBI Taxonomy" id="99807"/>
    <lineage>
        <taxon>Bacteria</taxon>
        <taxon>Bacillati</taxon>
        <taxon>Actinomycetota</taxon>
        <taxon>Actinomycetes</taxon>
        <taxon>Mycobacteriales</taxon>
        <taxon>Corynebacteriaceae</taxon>
        <taxon>Corynebacterium</taxon>
    </lineage>
</organism>
<reference evidence="1 2" key="1">
    <citation type="submission" date="2014-10" db="EMBL/GenBank/DDBJ databases">
        <title>Whole Genome sequence of Corynebacterium auriscanis strain CIP 106629.</title>
        <authorList>
            <person name="Hassan S.S."/>
            <person name="Jamal S.B."/>
            <person name="Tiwari S."/>
            <person name="Oliveira L.D.C."/>
            <person name="Souza F."/>
            <person name="Mariano D.C."/>
            <person name="Almeida S."/>
            <person name="Dorella F."/>
            <person name="Pereira F."/>
            <person name="Carvalho A."/>
            <person name="Leal C.A."/>
            <person name="Soares S.D.C."/>
            <person name="Figueiredo H.C."/>
            <person name="Silva A."/>
            <person name="Azevedo V.A."/>
        </authorList>
    </citation>
    <scope>NUCLEOTIDE SEQUENCE [LARGE SCALE GENOMIC DNA]</scope>
    <source>
        <strain evidence="1 2">CIP 106629</strain>
    </source>
</reference>
<name>A0A0A2DJC5_9CORY</name>
<proteinExistence type="predicted"/>
<accession>A0A0A2DJC5</accession>